<dbReference type="AlphaFoldDB" id="C4J3M0"/>
<protein>
    <submittedName>
        <fullName evidence="2">Uncharacterized protein</fullName>
    </submittedName>
</protein>
<evidence type="ECO:0000313" key="2">
    <source>
        <dbReference type="EMBL" id="ACR35770.1"/>
    </source>
</evidence>
<reference evidence="2" key="2">
    <citation type="submission" date="2012-06" db="EMBL/GenBank/DDBJ databases">
        <authorList>
            <person name="Yu Y."/>
            <person name="Currie J."/>
            <person name="Lomeli R."/>
            <person name="Angelova A."/>
            <person name="Collura K."/>
            <person name="Wissotski M."/>
            <person name="Campos D."/>
            <person name="Kudrna D."/>
            <person name="Golser W."/>
            <person name="Ashely E."/>
            <person name="Descour A."/>
            <person name="Fernandes J."/>
            <person name="Soderlund C."/>
            <person name="Walbot V."/>
        </authorList>
    </citation>
    <scope>NUCLEOTIDE SEQUENCE</scope>
    <source>
        <strain evidence="2">B73</strain>
    </source>
</reference>
<name>C4J3M0_MAIZE</name>
<dbReference type="EMBL" id="BT085417">
    <property type="protein sequence ID" value="ACR35770.1"/>
    <property type="molecule type" value="mRNA"/>
</dbReference>
<sequence length="46" mass="5187">MARYWGKNSLIRSVWESKTIAPKTKAGNFPPNKLGSSSKSSPEHRR</sequence>
<evidence type="ECO:0000256" key="1">
    <source>
        <dbReference type="SAM" id="MobiDB-lite"/>
    </source>
</evidence>
<reference evidence="2" key="1">
    <citation type="journal article" date="2009" name="PLoS Genet.">
        <title>Sequencing, mapping, and analysis of 27,455 maize full-length cDNAs.</title>
        <authorList>
            <person name="Soderlund C."/>
            <person name="Descour A."/>
            <person name="Kudrna D."/>
            <person name="Bomhoff M."/>
            <person name="Boyd L."/>
            <person name="Currie J."/>
            <person name="Angelova A."/>
            <person name="Collura K."/>
            <person name="Wissotski M."/>
            <person name="Ashley E."/>
            <person name="Morrow D."/>
            <person name="Fernandes J."/>
            <person name="Walbot V."/>
            <person name="Yu Y."/>
        </authorList>
    </citation>
    <scope>NUCLEOTIDE SEQUENCE</scope>
    <source>
        <strain evidence="2">B73</strain>
    </source>
</reference>
<accession>C4J3M0</accession>
<organism evidence="2">
    <name type="scientific">Zea mays</name>
    <name type="common">Maize</name>
    <dbReference type="NCBI Taxonomy" id="4577"/>
    <lineage>
        <taxon>Eukaryota</taxon>
        <taxon>Viridiplantae</taxon>
        <taxon>Streptophyta</taxon>
        <taxon>Embryophyta</taxon>
        <taxon>Tracheophyta</taxon>
        <taxon>Spermatophyta</taxon>
        <taxon>Magnoliopsida</taxon>
        <taxon>Liliopsida</taxon>
        <taxon>Poales</taxon>
        <taxon>Poaceae</taxon>
        <taxon>PACMAD clade</taxon>
        <taxon>Panicoideae</taxon>
        <taxon>Andropogonodae</taxon>
        <taxon>Andropogoneae</taxon>
        <taxon>Tripsacinae</taxon>
        <taxon>Zea</taxon>
    </lineage>
</organism>
<proteinExistence type="evidence at transcript level"/>
<feature type="region of interest" description="Disordered" evidence="1">
    <location>
        <begin position="21"/>
        <end position="46"/>
    </location>
</feature>